<protein>
    <submittedName>
        <fullName evidence="4">T9SS type A sorting domain-containing protein</fullName>
    </submittedName>
</protein>
<dbReference type="SUPFAM" id="SSF49265">
    <property type="entry name" value="Fibronectin type III"/>
    <property type="match status" value="2"/>
</dbReference>
<dbReference type="Pfam" id="PF18962">
    <property type="entry name" value="Por_Secre_tail"/>
    <property type="match status" value="1"/>
</dbReference>
<dbReference type="Gene3D" id="2.60.120.200">
    <property type="match status" value="1"/>
</dbReference>
<dbReference type="NCBIfam" id="TIGR04183">
    <property type="entry name" value="Por_Secre_tail"/>
    <property type="match status" value="1"/>
</dbReference>
<evidence type="ECO:0000313" key="5">
    <source>
        <dbReference type="Proteomes" id="UP000628669"/>
    </source>
</evidence>
<evidence type="ECO:0000256" key="1">
    <source>
        <dbReference type="ARBA" id="ARBA00022729"/>
    </source>
</evidence>
<organism evidence="4 5">
    <name type="scientific">Chryseobacterium paridis</name>
    <dbReference type="NCBI Taxonomy" id="2800328"/>
    <lineage>
        <taxon>Bacteria</taxon>
        <taxon>Pseudomonadati</taxon>
        <taxon>Bacteroidota</taxon>
        <taxon>Flavobacteriia</taxon>
        <taxon>Flavobacteriales</taxon>
        <taxon>Weeksellaceae</taxon>
        <taxon>Chryseobacterium group</taxon>
        <taxon>Chryseobacterium</taxon>
    </lineage>
</organism>
<dbReference type="RefSeq" id="WP_200244912.1">
    <property type="nucleotide sequence ID" value="NZ_JAENHK010000007.1"/>
</dbReference>
<feature type="chain" id="PRO_5045480429" evidence="2">
    <location>
        <begin position="25"/>
        <end position="897"/>
    </location>
</feature>
<dbReference type="InterPro" id="IPR003961">
    <property type="entry name" value="FN3_dom"/>
</dbReference>
<proteinExistence type="predicted"/>
<dbReference type="Gene3D" id="2.60.40.10">
    <property type="entry name" value="Immunoglobulins"/>
    <property type="match status" value="2"/>
</dbReference>
<dbReference type="InterPro" id="IPR026444">
    <property type="entry name" value="Secre_tail"/>
</dbReference>
<dbReference type="SMART" id="SM00060">
    <property type="entry name" value="FN3"/>
    <property type="match status" value="2"/>
</dbReference>
<feature type="domain" description="Fibronectin type-III" evidence="3">
    <location>
        <begin position="582"/>
        <end position="670"/>
    </location>
</feature>
<evidence type="ECO:0000259" key="3">
    <source>
        <dbReference type="PROSITE" id="PS50853"/>
    </source>
</evidence>
<keyword evidence="1 2" id="KW-0732">Signal</keyword>
<accession>A0ABS1FTI2</accession>
<dbReference type="InterPro" id="IPR056600">
    <property type="entry name" value="GBD_T9SS_assoc"/>
</dbReference>
<keyword evidence="5" id="KW-1185">Reference proteome</keyword>
<dbReference type="Proteomes" id="UP000628669">
    <property type="component" value="Unassembled WGS sequence"/>
</dbReference>
<reference evidence="5" key="1">
    <citation type="submission" date="2021-01" db="EMBL/GenBank/DDBJ databases">
        <title>Genome public.</title>
        <authorList>
            <person name="Liu C."/>
            <person name="Sun Q."/>
        </authorList>
    </citation>
    <scope>NUCLEOTIDE SEQUENCE [LARGE SCALE GENOMIC DNA]</scope>
    <source>
        <strain evidence="5">YIM B02567</strain>
    </source>
</reference>
<dbReference type="PROSITE" id="PS50853">
    <property type="entry name" value="FN3"/>
    <property type="match status" value="1"/>
</dbReference>
<dbReference type="InterPro" id="IPR036116">
    <property type="entry name" value="FN3_sf"/>
</dbReference>
<gene>
    <name evidence="4" type="ORF">JHL15_08200</name>
</gene>
<sequence length="897" mass="93800">MRKLFLLFVLFVSLMAYQSYSGQAYPVATCSVGVSSNTYGPMNSNSTADSKNRTAFILRASQLDAISNGTITSTYFRRLSSSGTLNNTANFKIYLKNTTMSDFGSGSPDWATEIGTATLVYDSNPDTAVGSTAGFKQFLHTANFVYTAGSNLAVYLEYTQTTAQASTIGWDYEYGTTCINTGNSNTTKYLNTTGAFGATLTSSNYRRPVIGFDANVPPPTTVPACTTISAPTNAATGVSVTPTITWAATSITSSYLVSVGTTPGGTDVMNAVDVGNVTTYSIPTSTPLNYSTQYYVTVVPKNVVGPATGCTGVSFTTRNIVCPTVSAPTAGATGQSLTPTITWASVATATGYKLSVGTTAGGTDILNNQDLGNVTTYTFATPLTTSTTYYYTVNSYNANSASASCTERTFSTICGATNVPYNQDFESVTTPALPACTSLENAGTGNNWTTYSSAGGSFNTKVLNYTYNSTNAANAWFYTQGINLTAGTSYRIKYIYGNASGTTYPEKLKVAYGTSASSAAMTTVLADYPNVTNGTTAISEIIDFIPTATGVYYFGFNAYSTADQNRLYVDNININVTPVCTEPSALTTSNITTTGATISWTAPTTAPNTYEYAFTTTNVAPASGTTTSATTANLGPLTAQTAYYAWVRSNCTAGNSSWIQVAFTTLALPPANDDCSNAINLVPGGTFAQNAVTGTTVGSTNTPALPASCLSTPTNVAGNVWYKVTVPASGNITIESDAVTGSALTDTVMSIFADCTGANSIMCDDDTGNGNFSKVSLTGQTPGTILYVSLWRYSNAGGGSDGQFQISAYDASLLGTSEVSGSKNDLKVYPNPFSDILNISDISKVKSVSVSDIAGRLVKTITNPGSALQLGELKSGMYLVTLEMKDGSKQTIKTIKK</sequence>
<feature type="signal peptide" evidence="2">
    <location>
        <begin position="1"/>
        <end position="24"/>
    </location>
</feature>
<dbReference type="Pfam" id="PF23759">
    <property type="entry name" value="GBD_T9SS_assoc"/>
    <property type="match status" value="1"/>
</dbReference>
<dbReference type="EMBL" id="JAENHK010000007">
    <property type="protein sequence ID" value="MBK1895725.1"/>
    <property type="molecule type" value="Genomic_DNA"/>
</dbReference>
<evidence type="ECO:0000256" key="2">
    <source>
        <dbReference type="SAM" id="SignalP"/>
    </source>
</evidence>
<evidence type="ECO:0000313" key="4">
    <source>
        <dbReference type="EMBL" id="MBK1895725.1"/>
    </source>
</evidence>
<dbReference type="InterPro" id="IPR013783">
    <property type="entry name" value="Ig-like_fold"/>
</dbReference>
<name>A0ABS1FTI2_9FLAO</name>
<comment type="caution">
    <text evidence="4">The sequence shown here is derived from an EMBL/GenBank/DDBJ whole genome shotgun (WGS) entry which is preliminary data.</text>
</comment>